<dbReference type="EMBL" id="AJWY01006671">
    <property type="protein sequence ID" value="EKC66201.1"/>
    <property type="molecule type" value="Genomic_DNA"/>
</dbReference>
<evidence type="ECO:0000256" key="2">
    <source>
        <dbReference type="ARBA" id="ARBA00022490"/>
    </source>
</evidence>
<evidence type="ECO:0000256" key="4">
    <source>
        <dbReference type="ARBA" id="ARBA00022741"/>
    </source>
</evidence>
<evidence type="ECO:0000256" key="8">
    <source>
        <dbReference type="ARBA" id="ARBA00022881"/>
    </source>
</evidence>
<dbReference type="Gene3D" id="3.40.50.300">
    <property type="entry name" value="P-loop containing nucleotide triphosphate hydrolases"/>
    <property type="match status" value="1"/>
</dbReference>
<proteinExistence type="predicted"/>
<keyword evidence="6" id="KW-0228">DNA excision</keyword>
<dbReference type="SUPFAM" id="SSF52540">
    <property type="entry name" value="P-loop containing nucleoside triphosphate hydrolases"/>
    <property type="match status" value="1"/>
</dbReference>
<keyword evidence="4" id="KW-0547">Nucleotide-binding</keyword>
<evidence type="ECO:0000256" key="7">
    <source>
        <dbReference type="ARBA" id="ARBA00022840"/>
    </source>
</evidence>
<evidence type="ECO:0000256" key="6">
    <source>
        <dbReference type="ARBA" id="ARBA00022769"/>
    </source>
</evidence>
<accession>K1U3X9</accession>
<comment type="caution">
    <text evidence="11">The sequence shown here is derived from an EMBL/GenBank/DDBJ whole genome shotgun (WGS) entry which is preliminary data.</text>
</comment>
<evidence type="ECO:0000256" key="9">
    <source>
        <dbReference type="ARBA" id="ARBA00023125"/>
    </source>
</evidence>
<reference evidence="11" key="1">
    <citation type="journal article" date="2013" name="Environ. Microbiol.">
        <title>Microbiota from the distal guts of lean and obese adolescents exhibit partial functional redundancy besides clear differences in community structure.</title>
        <authorList>
            <person name="Ferrer M."/>
            <person name="Ruiz A."/>
            <person name="Lanza F."/>
            <person name="Haange S.B."/>
            <person name="Oberbach A."/>
            <person name="Till H."/>
            <person name="Bargiela R."/>
            <person name="Campoy C."/>
            <person name="Segura M.T."/>
            <person name="Richter M."/>
            <person name="von Bergen M."/>
            <person name="Seifert J."/>
            <person name="Suarez A."/>
        </authorList>
    </citation>
    <scope>NUCLEOTIDE SEQUENCE</scope>
</reference>
<dbReference type="PANTHER" id="PTHR43152">
    <property type="entry name" value="UVRABC SYSTEM PROTEIN A"/>
    <property type="match status" value="1"/>
</dbReference>
<keyword evidence="2" id="KW-0963">Cytoplasm</keyword>
<dbReference type="GO" id="GO:0005524">
    <property type="term" value="F:ATP binding"/>
    <property type="evidence" value="ECO:0007669"/>
    <property type="project" value="UniProtKB-KW"/>
</dbReference>
<comment type="subcellular location">
    <subcellularLocation>
        <location evidence="1">Cytoplasm</location>
    </subcellularLocation>
</comment>
<dbReference type="GO" id="GO:0003677">
    <property type="term" value="F:DNA binding"/>
    <property type="evidence" value="ECO:0007669"/>
    <property type="project" value="UniProtKB-KW"/>
</dbReference>
<keyword evidence="10" id="KW-0234">DNA repair</keyword>
<evidence type="ECO:0000256" key="1">
    <source>
        <dbReference type="ARBA" id="ARBA00004496"/>
    </source>
</evidence>
<feature type="non-terminal residue" evidence="11">
    <location>
        <position position="1"/>
    </location>
</feature>
<keyword evidence="3" id="KW-0677">Repeat</keyword>
<dbReference type="InterPro" id="IPR027417">
    <property type="entry name" value="P-loop_NTPase"/>
</dbReference>
<evidence type="ECO:0000313" key="11">
    <source>
        <dbReference type="EMBL" id="EKC66201.1"/>
    </source>
</evidence>
<evidence type="ECO:0000256" key="5">
    <source>
        <dbReference type="ARBA" id="ARBA00022763"/>
    </source>
</evidence>
<keyword evidence="8" id="KW-0267">Excision nuclease</keyword>
<dbReference type="GO" id="GO:0006281">
    <property type="term" value="P:DNA repair"/>
    <property type="evidence" value="ECO:0007669"/>
    <property type="project" value="UniProtKB-KW"/>
</dbReference>
<dbReference type="GO" id="GO:0005737">
    <property type="term" value="C:cytoplasm"/>
    <property type="evidence" value="ECO:0007669"/>
    <property type="project" value="UniProtKB-SubCell"/>
</dbReference>
<keyword evidence="7" id="KW-0067">ATP-binding</keyword>
<evidence type="ECO:0000256" key="10">
    <source>
        <dbReference type="ARBA" id="ARBA00023204"/>
    </source>
</evidence>
<organism evidence="11">
    <name type="scientific">human gut metagenome</name>
    <dbReference type="NCBI Taxonomy" id="408170"/>
    <lineage>
        <taxon>unclassified sequences</taxon>
        <taxon>metagenomes</taxon>
        <taxon>organismal metagenomes</taxon>
    </lineage>
</organism>
<evidence type="ECO:0000256" key="3">
    <source>
        <dbReference type="ARBA" id="ARBA00022737"/>
    </source>
</evidence>
<keyword evidence="9" id="KW-0238">DNA-binding</keyword>
<dbReference type="PANTHER" id="PTHR43152:SF3">
    <property type="entry name" value="UVRABC SYSTEM PROTEIN A"/>
    <property type="match status" value="1"/>
</dbReference>
<gene>
    <name evidence="11" type="ORF">LEA_09938</name>
</gene>
<sequence>HTIVIVEHNMDVIKCADWVVDLGPEAGDRGGSIVFEGTPDGLAGCKESYTGRYLALREKNE</sequence>
<keyword evidence="5" id="KW-0227">DNA damage</keyword>
<dbReference type="AlphaFoldDB" id="K1U3X9"/>
<dbReference type="GO" id="GO:0004518">
    <property type="term" value="F:nuclease activity"/>
    <property type="evidence" value="ECO:0007669"/>
    <property type="project" value="UniProtKB-KW"/>
</dbReference>
<name>K1U3X9_9ZZZZ</name>
<protein>
    <submittedName>
        <fullName evidence="11">Excinuclease ABC, A subunit</fullName>
    </submittedName>
</protein>